<dbReference type="CDD" id="cd17262">
    <property type="entry name" value="RMtype1_S_Aco12261I-TRD2-CR2"/>
    <property type="match status" value="1"/>
</dbReference>
<dbReference type="Proteomes" id="UP000229102">
    <property type="component" value="Unassembled WGS sequence"/>
</dbReference>
<name>A0AAJ3VE17_PREIN</name>
<feature type="domain" description="Type I restriction modification DNA specificity" evidence="4">
    <location>
        <begin position="9"/>
        <end position="165"/>
    </location>
</feature>
<dbReference type="GO" id="GO:0009307">
    <property type="term" value="P:DNA restriction-modification system"/>
    <property type="evidence" value="ECO:0007669"/>
    <property type="project" value="UniProtKB-KW"/>
</dbReference>
<dbReference type="SUPFAM" id="SSF116734">
    <property type="entry name" value="DNA methylase specificity domain"/>
    <property type="match status" value="2"/>
</dbReference>
<evidence type="ECO:0000256" key="1">
    <source>
        <dbReference type="ARBA" id="ARBA00010923"/>
    </source>
</evidence>
<dbReference type="Gene3D" id="3.90.220.20">
    <property type="entry name" value="DNA methylase specificity domains"/>
    <property type="match status" value="2"/>
</dbReference>
<dbReference type="PANTHER" id="PTHR30408:SF13">
    <property type="entry name" value="TYPE I RESTRICTION ENZYME HINDI SPECIFICITY SUBUNIT"/>
    <property type="match status" value="1"/>
</dbReference>
<keyword evidence="2" id="KW-0680">Restriction system</keyword>
<evidence type="ECO:0000313" key="6">
    <source>
        <dbReference type="Proteomes" id="UP000229102"/>
    </source>
</evidence>
<dbReference type="GO" id="GO:0003677">
    <property type="term" value="F:DNA binding"/>
    <property type="evidence" value="ECO:0007669"/>
    <property type="project" value="UniProtKB-KW"/>
</dbReference>
<proteinExistence type="inferred from homology"/>
<sequence length="388" mass="44653">MELRKWLLGEVIENYDYLRKPLSSMERKSFKGEFPYYGAQGIIDYIADYRCDGEFLLIAEDGENLSSRNAPIAQIAKGKYWVNNHAHIVKNNNNSDLYYICYLLNNSDIAGYITGSAQPKLSQGNLNKIKIALPSLPIQQKIASILSTYDTLIENNNRRIRLLEQMAENLYKEWFVRFRFPGHEKVETENGLPKGWKRTKLIEECQTSSGGTPSRSKSEYYINGTIPWIKTGELQDNILINTEEYITEDAVKHSSAKIFPKGTLLMAMYGVNIGKLGISEIEATCNQACCVFIPKQIDYKYYLYHYFKSIREYLLSISFGAAQQNLSQELIKAIKVIFPNESINTNFVRKIEPLYKKISFLQKQNTLLTRQRDLLLPRLMSGKLEVKP</sequence>
<dbReference type="CDD" id="cd17501">
    <property type="entry name" value="RMtype1_S_Vch69ORF1407P_TRD2-CR2_like"/>
    <property type="match status" value="1"/>
</dbReference>
<dbReference type="REBASE" id="304553">
    <property type="entry name" value="S.Pin2698ORF10290P"/>
</dbReference>
<evidence type="ECO:0000259" key="4">
    <source>
        <dbReference type="Pfam" id="PF01420"/>
    </source>
</evidence>
<dbReference type="InterPro" id="IPR044946">
    <property type="entry name" value="Restrct_endonuc_typeI_TRD_sf"/>
</dbReference>
<dbReference type="InterPro" id="IPR000055">
    <property type="entry name" value="Restrct_endonuc_typeI_TRD"/>
</dbReference>
<keyword evidence="5" id="KW-0255">Endonuclease</keyword>
<organism evidence="5 6">
    <name type="scientific">Prevotella intermedia</name>
    <dbReference type="NCBI Taxonomy" id="28131"/>
    <lineage>
        <taxon>Bacteria</taxon>
        <taxon>Pseudomonadati</taxon>
        <taxon>Bacteroidota</taxon>
        <taxon>Bacteroidia</taxon>
        <taxon>Bacteroidales</taxon>
        <taxon>Prevotellaceae</taxon>
        <taxon>Prevotella</taxon>
    </lineage>
</organism>
<comment type="caution">
    <text evidence="5">The sequence shown here is derived from an EMBL/GenBank/DDBJ whole genome shotgun (WGS) entry which is preliminary data.</text>
</comment>
<dbReference type="Gene3D" id="1.10.287.1120">
    <property type="entry name" value="Bipartite methylase S protein"/>
    <property type="match status" value="1"/>
</dbReference>
<comment type="similarity">
    <text evidence="1">Belongs to the type-I restriction system S methylase family.</text>
</comment>
<evidence type="ECO:0000256" key="2">
    <source>
        <dbReference type="ARBA" id="ARBA00022747"/>
    </source>
</evidence>
<dbReference type="GO" id="GO:0004519">
    <property type="term" value="F:endonuclease activity"/>
    <property type="evidence" value="ECO:0007669"/>
    <property type="project" value="UniProtKB-KW"/>
</dbReference>
<protein>
    <submittedName>
        <fullName evidence="5">Restriction endonuclease</fullName>
    </submittedName>
</protein>
<dbReference type="Pfam" id="PF01420">
    <property type="entry name" value="Methylase_S"/>
    <property type="match status" value="2"/>
</dbReference>
<keyword evidence="3" id="KW-0238">DNA-binding</keyword>
<keyword evidence="5" id="KW-0378">Hydrolase</keyword>
<evidence type="ECO:0000313" key="5">
    <source>
        <dbReference type="EMBL" id="PJI18973.1"/>
    </source>
</evidence>
<feature type="domain" description="Type I restriction modification DNA specificity" evidence="4">
    <location>
        <begin position="193"/>
        <end position="368"/>
    </location>
</feature>
<dbReference type="PANTHER" id="PTHR30408">
    <property type="entry name" value="TYPE-1 RESTRICTION ENZYME ECOKI SPECIFICITY PROTEIN"/>
    <property type="match status" value="1"/>
</dbReference>
<dbReference type="EMBL" id="PENF01000002">
    <property type="protein sequence ID" value="PJI18973.1"/>
    <property type="molecule type" value="Genomic_DNA"/>
</dbReference>
<evidence type="ECO:0000256" key="3">
    <source>
        <dbReference type="ARBA" id="ARBA00023125"/>
    </source>
</evidence>
<gene>
    <name evidence="5" type="ORF">CTM53_10295</name>
</gene>
<dbReference type="InterPro" id="IPR052021">
    <property type="entry name" value="Type-I_RS_S_subunit"/>
</dbReference>
<reference evidence="5 6" key="1">
    <citation type="submission" date="2017-11" db="EMBL/GenBank/DDBJ databases">
        <title>Genome sequencing of Prevotella intermedia KCOM 2698.</title>
        <authorList>
            <person name="Kook J.-K."/>
            <person name="Park S.-N."/>
            <person name="Lim Y.K."/>
        </authorList>
    </citation>
    <scope>NUCLEOTIDE SEQUENCE [LARGE SCALE GENOMIC DNA]</scope>
    <source>
        <strain evidence="5 6">KCOM 2698</strain>
    </source>
</reference>
<accession>A0AAJ3VE17</accession>
<keyword evidence="5" id="KW-0540">Nuclease</keyword>
<dbReference type="RefSeq" id="WP_100328398.1">
    <property type="nucleotide sequence ID" value="NZ_PENF01000002.1"/>
</dbReference>
<dbReference type="AlphaFoldDB" id="A0AAJ3VE17"/>